<comment type="caution">
    <text evidence="1">The sequence shown here is derived from an EMBL/GenBank/DDBJ whole genome shotgun (WGS) entry which is preliminary data.</text>
</comment>
<proteinExistence type="predicted"/>
<gene>
    <name evidence="1" type="ORF">FHU10_1317</name>
</gene>
<organism evidence="1">
    <name type="scientific">Serratia fonticola</name>
    <dbReference type="NCBI Taxonomy" id="47917"/>
    <lineage>
        <taxon>Bacteria</taxon>
        <taxon>Pseudomonadati</taxon>
        <taxon>Pseudomonadota</taxon>
        <taxon>Gammaproteobacteria</taxon>
        <taxon>Enterobacterales</taxon>
        <taxon>Yersiniaceae</taxon>
        <taxon>Serratia</taxon>
    </lineage>
</organism>
<dbReference type="EMBL" id="VISQ01000001">
    <property type="protein sequence ID" value="TVZ68858.1"/>
    <property type="molecule type" value="Genomic_DNA"/>
</dbReference>
<dbReference type="OrthoDB" id="8590098at2"/>
<reference evidence="1" key="1">
    <citation type="submission" date="2019-06" db="EMBL/GenBank/DDBJ databases">
        <authorList>
            <person name="Deangelis K."/>
            <person name="Huntemann M."/>
            <person name="Clum A."/>
            <person name="Pillay M."/>
            <person name="Palaniappan K."/>
            <person name="Varghese N."/>
            <person name="Mikhailova N."/>
            <person name="Stamatis D."/>
            <person name="Reddy T."/>
            <person name="Daum C."/>
            <person name="Shapiro N."/>
            <person name="Ivanova N."/>
            <person name="Kyrpides N."/>
            <person name="Woyke T."/>
        </authorList>
    </citation>
    <scope>NUCLEOTIDE SEQUENCE [LARGE SCALE GENOMIC DNA]</scope>
    <source>
        <strain evidence="1">128R</strain>
    </source>
</reference>
<name>A0A559T2M9_SERFO</name>
<dbReference type="InterPro" id="IPR021500">
    <property type="entry name" value="DUF3156"/>
</dbReference>
<sequence>MIGLLPSLNRFWQRDPPGYQPGATLDRLISNLRPYACERVTPQQLRLSLPQGPVIEVAEQVQSLFLAHIVTHRFRLQGRTRLAEPMVLSIITGGWLRRNGVIYRTTAKHDSARQLVAALQQYPQIGEALVRLDFRRATLTLKAGDWWLEIEHFAASEVVSRLPASRRYLRLETEQRRLLLSSFLMISQLMEKLDE</sequence>
<dbReference type="Pfam" id="PF11354">
    <property type="entry name" value="DUF3156"/>
    <property type="match status" value="1"/>
</dbReference>
<accession>A0A559T2M9</accession>
<evidence type="ECO:0000313" key="1">
    <source>
        <dbReference type="EMBL" id="TVZ68858.1"/>
    </source>
</evidence>
<dbReference type="AlphaFoldDB" id="A0A559T2M9"/>
<protein>
    <submittedName>
        <fullName evidence="1">Uncharacterized protein DUF3156</fullName>
    </submittedName>
</protein>
<reference evidence="1" key="2">
    <citation type="submission" date="2019-08" db="EMBL/GenBank/DDBJ databases">
        <title>Investigation of anaerobic lignin degradation for improved lignocellulosic biofuels.</title>
        <authorList>
            <person name="Deangelis K.PhD."/>
        </authorList>
    </citation>
    <scope>NUCLEOTIDE SEQUENCE [LARGE SCALE GENOMIC DNA]</scope>
    <source>
        <strain evidence="1">128R</strain>
    </source>
</reference>